<reference evidence="1" key="1">
    <citation type="submission" date="2020-05" db="EMBL/GenBank/DDBJ databases">
        <authorList>
            <person name="Chiriac C."/>
            <person name="Salcher M."/>
            <person name="Ghai R."/>
            <person name="Kavagutti S V."/>
        </authorList>
    </citation>
    <scope>NUCLEOTIDE SEQUENCE</scope>
</reference>
<sequence>MAHAYRTLSCSKPPEEAFAYLADFSNTAEWDPGISAARRLDDGPLGVGNRVELDAGFFGRTITLTYETTEFDAPNRFVVRGESSTVVSVDEIKVSADGAGSLITYDAELTLKGPFKLFDPVLGLAFGGVADKAIAGLKSALSD</sequence>
<dbReference type="EMBL" id="CAESAN010000083">
    <property type="protein sequence ID" value="CAB4345165.1"/>
    <property type="molecule type" value="Genomic_DNA"/>
</dbReference>
<evidence type="ECO:0000313" key="1">
    <source>
        <dbReference type="EMBL" id="CAB4345165.1"/>
    </source>
</evidence>
<organism evidence="1">
    <name type="scientific">freshwater metagenome</name>
    <dbReference type="NCBI Taxonomy" id="449393"/>
    <lineage>
        <taxon>unclassified sequences</taxon>
        <taxon>metagenomes</taxon>
        <taxon>ecological metagenomes</taxon>
    </lineage>
</organism>
<proteinExistence type="predicted"/>
<gene>
    <name evidence="1" type="ORF">UFOPK3547_01047</name>
</gene>
<dbReference type="Pfam" id="PF10604">
    <property type="entry name" value="Polyketide_cyc2"/>
    <property type="match status" value="1"/>
</dbReference>
<dbReference type="CDD" id="cd08865">
    <property type="entry name" value="SRPBCC_10"/>
    <property type="match status" value="1"/>
</dbReference>
<dbReference type="AlphaFoldDB" id="A0A6J5ZSX1"/>
<protein>
    <submittedName>
        <fullName evidence="1">Unannotated protein</fullName>
    </submittedName>
</protein>
<dbReference type="Gene3D" id="3.30.530.20">
    <property type="match status" value="1"/>
</dbReference>
<dbReference type="SUPFAM" id="SSF55961">
    <property type="entry name" value="Bet v1-like"/>
    <property type="match status" value="1"/>
</dbReference>
<dbReference type="InterPro" id="IPR019587">
    <property type="entry name" value="Polyketide_cyclase/dehydratase"/>
</dbReference>
<accession>A0A6J5ZSX1</accession>
<name>A0A6J5ZSX1_9ZZZZ</name>
<dbReference type="InterPro" id="IPR023393">
    <property type="entry name" value="START-like_dom_sf"/>
</dbReference>